<protein>
    <submittedName>
        <fullName evidence="1">Uncharacterized protein</fullName>
    </submittedName>
</protein>
<organism evidence="1 2">
    <name type="scientific">Laspinema palackyanum D2a</name>
    <dbReference type="NCBI Taxonomy" id="2953684"/>
    <lineage>
        <taxon>Bacteria</taxon>
        <taxon>Bacillati</taxon>
        <taxon>Cyanobacteriota</taxon>
        <taxon>Cyanophyceae</taxon>
        <taxon>Oscillatoriophycideae</taxon>
        <taxon>Oscillatoriales</taxon>
        <taxon>Laspinemataceae</taxon>
        <taxon>Laspinema</taxon>
        <taxon>Laspinema palackyanum</taxon>
    </lineage>
</organism>
<evidence type="ECO:0000313" key="2">
    <source>
        <dbReference type="Proteomes" id="UP001525890"/>
    </source>
</evidence>
<dbReference type="RefSeq" id="WP_368004651.1">
    <property type="nucleotide sequence ID" value="NZ_JAMXFF010000001.1"/>
</dbReference>
<keyword evidence="2" id="KW-1185">Reference proteome</keyword>
<gene>
    <name evidence="1" type="ORF">NG799_00955</name>
</gene>
<name>A0ABT2MJJ0_9CYAN</name>
<proteinExistence type="predicted"/>
<dbReference type="Proteomes" id="UP001525890">
    <property type="component" value="Unassembled WGS sequence"/>
</dbReference>
<comment type="caution">
    <text evidence="1">The sequence shown here is derived from an EMBL/GenBank/DDBJ whole genome shotgun (WGS) entry which is preliminary data.</text>
</comment>
<accession>A0ABT2MJJ0</accession>
<evidence type="ECO:0000313" key="1">
    <source>
        <dbReference type="EMBL" id="MCT7964898.1"/>
    </source>
</evidence>
<sequence>MGENVQRPDFSRCLPVMAPAMIGIGSGSVDGGVSWRSPTNAVTTEVVTTNSSPRSTSRLQSLLACHGTCHDRHWEWQRR</sequence>
<dbReference type="EMBL" id="JAMXFF010000001">
    <property type="protein sequence ID" value="MCT7964898.1"/>
    <property type="molecule type" value="Genomic_DNA"/>
</dbReference>
<reference evidence="1 2" key="1">
    <citation type="journal article" date="2022" name="Front. Microbiol.">
        <title>High genomic differentiation and limited gene flow indicate recent cryptic speciation within the genus Laspinema (cyanobacteria).</title>
        <authorList>
            <person name="Stanojkovic A."/>
            <person name="Skoupy S."/>
            <person name="Skaloud P."/>
            <person name="Dvorak P."/>
        </authorList>
    </citation>
    <scope>NUCLEOTIDE SEQUENCE [LARGE SCALE GENOMIC DNA]</scope>
    <source>
        <strain evidence="1 2">D2a</strain>
    </source>
</reference>
<feature type="non-terminal residue" evidence="1">
    <location>
        <position position="79"/>
    </location>
</feature>